<dbReference type="RefSeq" id="WP_218258085.1">
    <property type="nucleotide sequence ID" value="NZ_CP077713.1"/>
</dbReference>
<organism evidence="1 2">
    <name type="scientific">Saccharolobus shibatae</name>
    <dbReference type="NCBI Taxonomy" id="2286"/>
    <lineage>
        <taxon>Archaea</taxon>
        <taxon>Thermoproteota</taxon>
        <taxon>Thermoprotei</taxon>
        <taxon>Sulfolobales</taxon>
        <taxon>Sulfolobaceae</taxon>
        <taxon>Saccharolobus</taxon>
    </lineage>
</organism>
<sequence>MSSFLLRILGVDKMIGDITKVFDEDVRQSVRELIYPVITEREDSILILKEILREYNLNLEIKENRNIRISETRRLAALASNVTPLNIENPEDVLWRLAEAIKPKGAKKCQKSQQ</sequence>
<gene>
    <name evidence="1" type="ORF">J5U22_02094</name>
</gene>
<keyword evidence="2" id="KW-1185">Reference proteome</keyword>
<name>A0A8F5C1V2_9CREN</name>
<evidence type="ECO:0008006" key="3">
    <source>
        <dbReference type="Google" id="ProtNLM"/>
    </source>
</evidence>
<dbReference type="AlphaFoldDB" id="A0A8F5C1V2"/>
<protein>
    <recommendedName>
        <fullName evidence="3">RNase L inhibitor</fullName>
    </recommendedName>
</protein>
<accession>A0A8F5C1V2</accession>
<proteinExistence type="predicted"/>
<dbReference type="EMBL" id="CP077713">
    <property type="protein sequence ID" value="QXJ35547.1"/>
    <property type="molecule type" value="Genomic_DNA"/>
</dbReference>
<evidence type="ECO:0000313" key="2">
    <source>
        <dbReference type="Proteomes" id="UP000694036"/>
    </source>
</evidence>
<evidence type="ECO:0000313" key="1">
    <source>
        <dbReference type="EMBL" id="QXJ35547.1"/>
    </source>
</evidence>
<dbReference type="Proteomes" id="UP000694036">
    <property type="component" value="Chromosome"/>
</dbReference>
<reference evidence="1 2" key="1">
    <citation type="journal article" date="2021" name="Environ. Microbiol.">
        <title>New insights into the diversity and evolution of the archaeal mobilome from three complete genomes of Saccharolobus shibatae.</title>
        <authorList>
            <person name="Medvedeva S."/>
            <person name="Brandt D."/>
            <person name="Cvirkaite-Krupovic V."/>
            <person name="Liu Y."/>
            <person name="Severinov K."/>
            <person name="Ishino S."/>
            <person name="Ishino Y."/>
            <person name="Prangishvili D."/>
            <person name="Kalinowski J."/>
            <person name="Krupovic M."/>
        </authorList>
    </citation>
    <scope>NUCLEOTIDE SEQUENCE [LARGE SCALE GENOMIC DNA]</scope>
    <source>
        <strain evidence="1 2">S38A</strain>
    </source>
</reference>
<dbReference type="GeneID" id="65557440"/>